<dbReference type="InterPro" id="IPR037523">
    <property type="entry name" value="VOC_core"/>
</dbReference>
<dbReference type="EMBL" id="JAAWWK010000002">
    <property type="protein sequence ID" value="NKI17384.1"/>
    <property type="molecule type" value="Genomic_DNA"/>
</dbReference>
<reference evidence="2 3" key="1">
    <citation type="submission" date="2020-04" db="EMBL/GenBank/DDBJ databases">
        <authorList>
            <person name="Yoon J."/>
        </authorList>
    </citation>
    <scope>NUCLEOTIDE SEQUENCE [LARGE SCALE GENOMIC DNA]</scope>
    <source>
        <strain evidence="2 3">KMU-166</strain>
    </source>
</reference>
<sequence>MAVHGIDHINIRTGAMESTLAFLRDTLGLVPRPVQGLNSMEKVAWVCDSEGHAVLHIVRADIPNAPGEPVPDAPPFGSGAIHHVALNCSDHNEMRERIVASGVHFRERHVTSLGLRQLFVEDPAGILYELNFSDE</sequence>
<gene>
    <name evidence="2" type="ORF">HCU74_08140</name>
</gene>
<proteinExistence type="predicted"/>
<organism evidence="2 3">
    <name type="scientific">Spongiibacter thalassae</name>
    <dbReference type="NCBI Taxonomy" id="2721624"/>
    <lineage>
        <taxon>Bacteria</taxon>
        <taxon>Pseudomonadati</taxon>
        <taxon>Pseudomonadota</taxon>
        <taxon>Gammaproteobacteria</taxon>
        <taxon>Cellvibrionales</taxon>
        <taxon>Spongiibacteraceae</taxon>
        <taxon>Spongiibacter</taxon>
    </lineage>
</organism>
<dbReference type="PROSITE" id="PS51819">
    <property type="entry name" value="VOC"/>
    <property type="match status" value="1"/>
</dbReference>
<keyword evidence="3" id="KW-1185">Reference proteome</keyword>
<dbReference type="InterPro" id="IPR029068">
    <property type="entry name" value="Glyas_Bleomycin-R_OHBP_Dase"/>
</dbReference>
<comment type="caution">
    <text evidence="2">The sequence shown here is derived from an EMBL/GenBank/DDBJ whole genome shotgun (WGS) entry which is preliminary data.</text>
</comment>
<dbReference type="InterPro" id="IPR004360">
    <property type="entry name" value="Glyas_Fos-R_dOase_dom"/>
</dbReference>
<feature type="domain" description="VOC" evidence="1">
    <location>
        <begin position="5"/>
        <end position="133"/>
    </location>
</feature>
<dbReference type="Proteomes" id="UP000765845">
    <property type="component" value="Unassembled WGS sequence"/>
</dbReference>
<evidence type="ECO:0000313" key="3">
    <source>
        <dbReference type="Proteomes" id="UP000765845"/>
    </source>
</evidence>
<accession>A0ABX1GDX1</accession>
<dbReference type="Pfam" id="PF00903">
    <property type="entry name" value="Glyoxalase"/>
    <property type="match status" value="1"/>
</dbReference>
<evidence type="ECO:0000313" key="2">
    <source>
        <dbReference type="EMBL" id="NKI17384.1"/>
    </source>
</evidence>
<dbReference type="Gene3D" id="3.10.180.10">
    <property type="entry name" value="2,3-Dihydroxybiphenyl 1,2-Dioxygenase, domain 1"/>
    <property type="match status" value="1"/>
</dbReference>
<dbReference type="SUPFAM" id="SSF54593">
    <property type="entry name" value="Glyoxalase/Bleomycin resistance protein/Dihydroxybiphenyl dioxygenase"/>
    <property type="match status" value="1"/>
</dbReference>
<protein>
    <recommendedName>
        <fullName evidence="1">VOC domain-containing protein</fullName>
    </recommendedName>
</protein>
<evidence type="ECO:0000259" key="1">
    <source>
        <dbReference type="PROSITE" id="PS51819"/>
    </source>
</evidence>
<name>A0ABX1GDX1_9GAMM</name>